<evidence type="ECO:0000313" key="2">
    <source>
        <dbReference type="Proteomes" id="UP000037069"/>
    </source>
</evidence>
<reference evidence="1 2" key="1">
    <citation type="journal article" date="2015" name="Nat. Commun.">
        <title>Lucilia cuprina genome unlocks parasitic fly biology to underpin future interventions.</title>
        <authorList>
            <person name="Anstead C.A."/>
            <person name="Korhonen P.K."/>
            <person name="Young N.D."/>
            <person name="Hall R.S."/>
            <person name="Jex A.R."/>
            <person name="Murali S.C."/>
            <person name="Hughes D.S."/>
            <person name="Lee S.F."/>
            <person name="Perry T."/>
            <person name="Stroehlein A.J."/>
            <person name="Ansell B.R."/>
            <person name="Breugelmans B."/>
            <person name="Hofmann A."/>
            <person name="Qu J."/>
            <person name="Dugan S."/>
            <person name="Lee S.L."/>
            <person name="Chao H."/>
            <person name="Dinh H."/>
            <person name="Han Y."/>
            <person name="Doddapaneni H.V."/>
            <person name="Worley K.C."/>
            <person name="Muzny D.M."/>
            <person name="Ioannidis P."/>
            <person name="Waterhouse R.M."/>
            <person name="Zdobnov E.M."/>
            <person name="James P.J."/>
            <person name="Bagnall N.H."/>
            <person name="Kotze A.C."/>
            <person name="Gibbs R.A."/>
            <person name="Richards S."/>
            <person name="Batterham P."/>
            <person name="Gasser R.B."/>
        </authorList>
    </citation>
    <scope>NUCLEOTIDE SEQUENCE [LARGE SCALE GENOMIC DNA]</scope>
    <source>
        <strain evidence="1 2">LS</strain>
        <tissue evidence="1">Full body</tissue>
    </source>
</reference>
<comment type="caution">
    <text evidence="1">The sequence shown here is derived from an EMBL/GenBank/DDBJ whole genome shotgun (WGS) entry which is preliminary data.</text>
</comment>
<name>A0A0L0CEF6_LUCCU</name>
<evidence type="ECO:0000313" key="1">
    <source>
        <dbReference type="EMBL" id="KNC30587.1"/>
    </source>
</evidence>
<proteinExistence type="predicted"/>
<keyword evidence="2" id="KW-1185">Reference proteome</keyword>
<dbReference type="AlphaFoldDB" id="A0A0L0CEF6"/>
<sequence length="150" mass="15798">MYRLLSKIMAFVKKKEKNNKLKFCVKSYSIVGITVCTNFKNIIKYKCTPNSPPPSSTVRVCSTESPESKAAAPPSVLVVSDFLVVNATAGSTKSNMPLSSNSSISNASSSSSSSSLAAPAAASFISAGWSLSGVCISSFKIDDLLEFVIP</sequence>
<dbReference type="Proteomes" id="UP000037069">
    <property type="component" value="Unassembled WGS sequence"/>
</dbReference>
<organism evidence="1 2">
    <name type="scientific">Lucilia cuprina</name>
    <name type="common">Green bottle fly</name>
    <name type="synonym">Australian sheep blowfly</name>
    <dbReference type="NCBI Taxonomy" id="7375"/>
    <lineage>
        <taxon>Eukaryota</taxon>
        <taxon>Metazoa</taxon>
        <taxon>Ecdysozoa</taxon>
        <taxon>Arthropoda</taxon>
        <taxon>Hexapoda</taxon>
        <taxon>Insecta</taxon>
        <taxon>Pterygota</taxon>
        <taxon>Neoptera</taxon>
        <taxon>Endopterygota</taxon>
        <taxon>Diptera</taxon>
        <taxon>Brachycera</taxon>
        <taxon>Muscomorpha</taxon>
        <taxon>Oestroidea</taxon>
        <taxon>Calliphoridae</taxon>
        <taxon>Luciliinae</taxon>
        <taxon>Lucilia</taxon>
    </lineage>
</organism>
<dbReference type="EMBL" id="JRES01000502">
    <property type="protein sequence ID" value="KNC30587.1"/>
    <property type="molecule type" value="Genomic_DNA"/>
</dbReference>
<accession>A0A0L0CEF6</accession>
<gene>
    <name evidence="1" type="ORF">FF38_11977</name>
</gene>
<protein>
    <submittedName>
        <fullName evidence="1">Uncharacterized protein</fullName>
    </submittedName>
</protein>